<evidence type="ECO:0000313" key="1">
    <source>
        <dbReference type="EMBL" id="XCD08338.1"/>
    </source>
</evidence>
<accession>A0AAU8B8P8</accession>
<protein>
    <submittedName>
        <fullName evidence="1">Uncharacterized protein</fullName>
    </submittedName>
</protein>
<sequence>MAKIPITLEAGTADNKLACTSNIYDEEQGRFQSVINGDLTGRIAAVEEWDNRDTVSDLEARVTAIEADGWVTNRRIANNAVNSIKIEDGSIVSADLGDSKVITSKIADSNVTSVKLATNSVTNIKIADGAVTTTKILDANVTEAKLAD</sequence>
<dbReference type="EMBL" id="PP511876">
    <property type="protein sequence ID" value="XCD08338.1"/>
    <property type="molecule type" value="Genomic_DNA"/>
</dbReference>
<name>A0AAU8B8P8_9CAUD</name>
<proteinExistence type="predicted"/>
<organism evidence="1">
    <name type="scientific">Dulem virus 42</name>
    <dbReference type="NCBI Taxonomy" id="3145760"/>
    <lineage>
        <taxon>Viruses</taxon>
        <taxon>Duplodnaviria</taxon>
        <taxon>Heunggongvirae</taxon>
        <taxon>Uroviricota</taxon>
        <taxon>Caudoviricetes</taxon>
    </lineage>
</organism>
<reference evidence="1" key="1">
    <citation type="submission" date="2024-03" db="EMBL/GenBank/DDBJ databases">
        <title>Diverse circular DNA viruses in blood, oral, and fecal samples of captive lemurs.</title>
        <authorList>
            <person name="Paietta E.N."/>
            <person name="Kraberger S."/>
            <person name="Lund M.C."/>
            <person name="Custer J.M."/>
            <person name="Vargas K.M."/>
            <person name="Ehmke E.E."/>
            <person name="Yoder A.D."/>
            <person name="Varsani A."/>
        </authorList>
    </citation>
    <scope>NUCLEOTIDE SEQUENCE</scope>
    <source>
        <strain evidence="1">Duke_30FF_63</strain>
    </source>
</reference>